<evidence type="ECO:0000259" key="2">
    <source>
        <dbReference type="SMART" id="SM00868"/>
    </source>
</evidence>
<feature type="domain" description="ZAD" evidence="2">
    <location>
        <begin position="103"/>
        <end position="177"/>
    </location>
</feature>
<accession>A0AAV8YBM1</accession>
<dbReference type="EMBL" id="JAPWTK010000135">
    <property type="protein sequence ID" value="KAJ8948485.1"/>
    <property type="molecule type" value="Genomic_DNA"/>
</dbReference>
<organism evidence="3 4">
    <name type="scientific">Aromia moschata</name>
    <dbReference type="NCBI Taxonomy" id="1265417"/>
    <lineage>
        <taxon>Eukaryota</taxon>
        <taxon>Metazoa</taxon>
        <taxon>Ecdysozoa</taxon>
        <taxon>Arthropoda</taxon>
        <taxon>Hexapoda</taxon>
        <taxon>Insecta</taxon>
        <taxon>Pterygota</taxon>
        <taxon>Neoptera</taxon>
        <taxon>Endopterygota</taxon>
        <taxon>Coleoptera</taxon>
        <taxon>Polyphaga</taxon>
        <taxon>Cucujiformia</taxon>
        <taxon>Chrysomeloidea</taxon>
        <taxon>Cerambycidae</taxon>
        <taxon>Cerambycinae</taxon>
        <taxon>Callichromatini</taxon>
        <taxon>Aromia</taxon>
    </lineage>
</organism>
<dbReference type="Proteomes" id="UP001162162">
    <property type="component" value="Unassembled WGS sequence"/>
</dbReference>
<name>A0AAV8YBM1_9CUCU</name>
<sequence>MEVICRFCLKTIEKPLQIDKMVKEITEILMLKLDLRITPESVMCYECAETLQTGFDFKSACMYTEDCLYPFIEGKSEPRLDLWEVYLKINDSKDVESVKGREVCRFCMKPSDSDCCTPVDVIEENVEIKKLLENYLPEVVMGVIEKPVACKNCCNFLHQYSLFVTSFLHVEQQIQSYFKTLGRDYFGEIDLRQVRDFSLSSVTKREAETNGKDKVAKEVVMIFSEIENEEKIVPEEDMECAEKETGESKISMASPDFYGFAESDELFTWNEIPVIEDAQVDVEMKRPFLEPLGTEVTEKYLEEDVIHTEETKGESLKSQRVPSPQKIEECQELEASLGIKLVEFEIKKEDDECDGNENSTLSLIDPSMIFSGDADIKPTVADTSYNPEANHTAIESGPDQ</sequence>
<reference evidence="3" key="1">
    <citation type="journal article" date="2023" name="Insect Mol. Biol.">
        <title>Genome sequencing provides insights into the evolution of gene families encoding plant cell wall-degrading enzymes in longhorned beetles.</title>
        <authorList>
            <person name="Shin N.R."/>
            <person name="Okamura Y."/>
            <person name="Kirsch R."/>
            <person name="Pauchet Y."/>
        </authorList>
    </citation>
    <scope>NUCLEOTIDE SEQUENCE</scope>
    <source>
        <strain evidence="3">AMC_N1</strain>
    </source>
</reference>
<keyword evidence="4" id="KW-1185">Reference proteome</keyword>
<evidence type="ECO:0000256" key="1">
    <source>
        <dbReference type="SAM" id="MobiDB-lite"/>
    </source>
</evidence>
<comment type="caution">
    <text evidence="3">The sequence shown here is derived from an EMBL/GenBank/DDBJ whole genome shotgun (WGS) entry which is preliminary data.</text>
</comment>
<dbReference type="AlphaFoldDB" id="A0AAV8YBM1"/>
<evidence type="ECO:0000313" key="4">
    <source>
        <dbReference type="Proteomes" id="UP001162162"/>
    </source>
</evidence>
<evidence type="ECO:0000313" key="3">
    <source>
        <dbReference type="EMBL" id="KAJ8948485.1"/>
    </source>
</evidence>
<feature type="region of interest" description="Disordered" evidence="1">
    <location>
        <begin position="379"/>
        <end position="400"/>
    </location>
</feature>
<gene>
    <name evidence="3" type="ORF">NQ318_000021</name>
</gene>
<dbReference type="InterPro" id="IPR012934">
    <property type="entry name" value="Znf_AD"/>
</dbReference>
<feature type="non-terminal residue" evidence="3">
    <location>
        <position position="400"/>
    </location>
</feature>
<protein>
    <recommendedName>
        <fullName evidence="2">ZAD domain-containing protein</fullName>
    </recommendedName>
</protein>
<dbReference type="SMART" id="SM00868">
    <property type="entry name" value="zf-AD"/>
    <property type="match status" value="2"/>
</dbReference>
<dbReference type="GO" id="GO:0008270">
    <property type="term" value="F:zinc ion binding"/>
    <property type="evidence" value="ECO:0007669"/>
    <property type="project" value="InterPro"/>
</dbReference>
<proteinExistence type="predicted"/>
<feature type="domain" description="ZAD" evidence="2">
    <location>
        <begin position="4"/>
        <end position="71"/>
    </location>
</feature>
<dbReference type="GO" id="GO:0005634">
    <property type="term" value="C:nucleus"/>
    <property type="evidence" value="ECO:0007669"/>
    <property type="project" value="InterPro"/>
</dbReference>